<dbReference type="GO" id="GO:0006020">
    <property type="term" value="P:inositol metabolic process"/>
    <property type="evidence" value="ECO:0007669"/>
    <property type="project" value="TreeGrafter"/>
</dbReference>
<dbReference type="AlphaFoldDB" id="A0A0E9V8C6"/>
<dbReference type="PANTHER" id="PTHR20854:SF44">
    <property type="entry name" value="INOSITOL-1-MONOPHOSPHATASE"/>
    <property type="match status" value="1"/>
</dbReference>
<dbReference type="GO" id="GO:0008934">
    <property type="term" value="F:inositol monophosphate 1-phosphatase activity"/>
    <property type="evidence" value="ECO:0007669"/>
    <property type="project" value="TreeGrafter"/>
</dbReference>
<dbReference type="PANTHER" id="PTHR20854">
    <property type="entry name" value="INOSITOL MONOPHOSPHATASE"/>
    <property type="match status" value="1"/>
</dbReference>
<organism evidence="2">
    <name type="scientific">Anguilla anguilla</name>
    <name type="common">European freshwater eel</name>
    <name type="synonym">Muraena anguilla</name>
    <dbReference type="NCBI Taxonomy" id="7936"/>
    <lineage>
        <taxon>Eukaryota</taxon>
        <taxon>Metazoa</taxon>
        <taxon>Chordata</taxon>
        <taxon>Craniata</taxon>
        <taxon>Vertebrata</taxon>
        <taxon>Euteleostomi</taxon>
        <taxon>Actinopterygii</taxon>
        <taxon>Neopterygii</taxon>
        <taxon>Teleostei</taxon>
        <taxon>Anguilliformes</taxon>
        <taxon>Anguillidae</taxon>
        <taxon>Anguilla</taxon>
    </lineage>
</organism>
<name>A0A0E9V8C6_ANGAN</name>
<protein>
    <submittedName>
        <fullName evidence="2">Uncharacterized protein</fullName>
    </submittedName>
</protein>
<dbReference type="Pfam" id="PF00459">
    <property type="entry name" value="Inositol_P"/>
    <property type="match status" value="1"/>
</dbReference>
<dbReference type="InterPro" id="IPR000760">
    <property type="entry name" value="Inositol_monophosphatase-like"/>
</dbReference>
<sequence length="75" mass="8229">MTDPWKECMDHCLVVTKGAGKMIREALKKEISVMQKSSPVDLATETDQKVEALIISSLKGEVSHSQVTEAAGRKK</sequence>
<dbReference type="Gene3D" id="3.30.540.10">
    <property type="entry name" value="Fructose-1,6-Bisphosphatase, subunit A, domain 1"/>
    <property type="match status" value="1"/>
</dbReference>
<proteinExistence type="inferred from homology"/>
<dbReference type="EMBL" id="GBXM01034218">
    <property type="protein sequence ID" value="JAH74359.1"/>
    <property type="molecule type" value="Transcribed_RNA"/>
</dbReference>
<dbReference type="GO" id="GO:0007165">
    <property type="term" value="P:signal transduction"/>
    <property type="evidence" value="ECO:0007669"/>
    <property type="project" value="TreeGrafter"/>
</dbReference>
<evidence type="ECO:0000256" key="1">
    <source>
        <dbReference type="ARBA" id="ARBA00009759"/>
    </source>
</evidence>
<reference evidence="2" key="2">
    <citation type="journal article" date="2015" name="Fish Shellfish Immunol.">
        <title>Early steps in the European eel (Anguilla anguilla)-Vibrio vulnificus interaction in the gills: Role of the RtxA13 toxin.</title>
        <authorList>
            <person name="Callol A."/>
            <person name="Pajuelo D."/>
            <person name="Ebbesson L."/>
            <person name="Teles M."/>
            <person name="MacKenzie S."/>
            <person name="Amaro C."/>
        </authorList>
    </citation>
    <scope>NUCLEOTIDE SEQUENCE</scope>
</reference>
<evidence type="ECO:0000313" key="2">
    <source>
        <dbReference type="EMBL" id="JAH74359.1"/>
    </source>
</evidence>
<reference evidence="2" key="1">
    <citation type="submission" date="2014-11" db="EMBL/GenBank/DDBJ databases">
        <authorList>
            <person name="Amaro Gonzalez C."/>
        </authorList>
    </citation>
    <scope>NUCLEOTIDE SEQUENCE</scope>
</reference>
<comment type="similarity">
    <text evidence="1">Belongs to the inositol monophosphatase superfamily.</text>
</comment>
<dbReference type="SUPFAM" id="SSF56655">
    <property type="entry name" value="Carbohydrate phosphatase"/>
    <property type="match status" value="1"/>
</dbReference>
<accession>A0A0E9V8C6</accession>